<protein>
    <submittedName>
        <fullName evidence="5">Ankyrin repeat domain-containing protein</fullName>
    </submittedName>
</protein>
<evidence type="ECO:0000313" key="5">
    <source>
        <dbReference type="EMBL" id="HEB44783.1"/>
    </source>
</evidence>
<feature type="repeat" description="ANK" evidence="3">
    <location>
        <begin position="61"/>
        <end position="93"/>
    </location>
</feature>
<dbReference type="PROSITE" id="PS50297">
    <property type="entry name" value="ANK_REP_REGION"/>
    <property type="match status" value="1"/>
</dbReference>
<dbReference type="InterPro" id="IPR002110">
    <property type="entry name" value="Ankyrin_rpt"/>
</dbReference>
<reference evidence="5" key="1">
    <citation type="journal article" date="2020" name="mSystems">
        <title>Genome- and Community-Level Interaction Insights into Carbon Utilization and Element Cycling Functions of Hydrothermarchaeota in Hydrothermal Sediment.</title>
        <authorList>
            <person name="Zhou Z."/>
            <person name="Liu Y."/>
            <person name="Xu W."/>
            <person name="Pan J."/>
            <person name="Luo Z.H."/>
            <person name="Li M."/>
        </authorList>
    </citation>
    <scope>NUCLEOTIDE SEQUENCE [LARGE SCALE GENOMIC DNA]</scope>
    <source>
        <strain evidence="5">SpSt-243</strain>
    </source>
</reference>
<evidence type="ECO:0000256" key="3">
    <source>
        <dbReference type="PROSITE-ProRule" id="PRU00023"/>
    </source>
</evidence>
<sequence>MGNAARRNIGASRSPAIGGDPNAPGWHGGNAMHAAAQYQSTDYLELLIEAGGDVDLADSRLERSPLFAALMARRDDNVRVLLDHGASLEFTDREEVTPRQLAAGINDVYHVWDFMQRGADPLATDASGNTFQSYIFSSDPKVLNAAALSDRSRIIGFLQSRRIPLDPKARP</sequence>
<dbReference type="AlphaFoldDB" id="A0A7C1SZJ9"/>
<dbReference type="PANTHER" id="PTHR24171:SF9">
    <property type="entry name" value="ANKYRIN REPEAT DOMAIN-CONTAINING PROTEIN 39"/>
    <property type="match status" value="1"/>
</dbReference>
<accession>A0A7C1SZJ9</accession>
<comment type="caution">
    <text evidence="5">The sequence shown here is derived from an EMBL/GenBank/DDBJ whole genome shotgun (WGS) entry which is preliminary data.</text>
</comment>
<dbReference type="Gene3D" id="1.25.40.20">
    <property type="entry name" value="Ankyrin repeat-containing domain"/>
    <property type="match status" value="1"/>
</dbReference>
<evidence type="ECO:0000256" key="4">
    <source>
        <dbReference type="SAM" id="MobiDB-lite"/>
    </source>
</evidence>
<evidence type="ECO:0000256" key="1">
    <source>
        <dbReference type="ARBA" id="ARBA00022737"/>
    </source>
</evidence>
<gene>
    <name evidence="5" type="ORF">ENP70_14070</name>
</gene>
<evidence type="ECO:0000256" key="2">
    <source>
        <dbReference type="ARBA" id="ARBA00023043"/>
    </source>
</evidence>
<dbReference type="InterPro" id="IPR036770">
    <property type="entry name" value="Ankyrin_rpt-contain_sf"/>
</dbReference>
<keyword evidence="2 3" id="KW-0040">ANK repeat</keyword>
<dbReference type="Pfam" id="PF12796">
    <property type="entry name" value="Ank_2"/>
    <property type="match status" value="1"/>
</dbReference>
<proteinExistence type="predicted"/>
<name>A0A7C1SZJ9_9HYPH</name>
<feature type="repeat" description="ANK" evidence="3">
    <location>
        <begin position="27"/>
        <end position="59"/>
    </location>
</feature>
<dbReference type="SUPFAM" id="SSF48403">
    <property type="entry name" value="Ankyrin repeat"/>
    <property type="match status" value="1"/>
</dbReference>
<dbReference type="PROSITE" id="PS50088">
    <property type="entry name" value="ANK_REPEAT"/>
    <property type="match status" value="2"/>
</dbReference>
<organism evidence="5">
    <name type="scientific">Agrobacterium albertimagni</name>
    <dbReference type="NCBI Taxonomy" id="147266"/>
    <lineage>
        <taxon>Bacteria</taxon>
        <taxon>Pseudomonadati</taxon>
        <taxon>Pseudomonadota</taxon>
        <taxon>Alphaproteobacteria</taxon>
        <taxon>Hyphomicrobiales</taxon>
        <taxon>Rhizobiaceae</taxon>
        <taxon>Rhizobium/Agrobacterium group</taxon>
        <taxon>Agrobacterium</taxon>
    </lineage>
</organism>
<dbReference type="PANTHER" id="PTHR24171">
    <property type="entry name" value="ANKYRIN REPEAT DOMAIN-CONTAINING PROTEIN 39-RELATED"/>
    <property type="match status" value="1"/>
</dbReference>
<feature type="region of interest" description="Disordered" evidence="4">
    <location>
        <begin position="1"/>
        <end position="25"/>
    </location>
</feature>
<dbReference type="SMART" id="SM00248">
    <property type="entry name" value="ANK"/>
    <property type="match status" value="3"/>
</dbReference>
<keyword evidence="1" id="KW-0677">Repeat</keyword>
<dbReference type="EMBL" id="DSKI01000723">
    <property type="protein sequence ID" value="HEB44783.1"/>
    <property type="molecule type" value="Genomic_DNA"/>
</dbReference>